<comment type="caution">
    <text evidence="1">The sequence shown here is derived from an EMBL/GenBank/DDBJ whole genome shotgun (WGS) entry which is preliminary data.</text>
</comment>
<dbReference type="AlphaFoldDB" id="A0A5A5THU4"/>
<keyword evidence="2" id="KW-1185">Reference proteome</keyword>
<dbReference type="OrthoDB" id="155106at2"/>
<accession>A0A5A5THU4</accession>
<reference evidence="1 2" key="1">
    <citation type="submission" date="2019-01" db="EMBL/GenBank/DDBJ databases">
        <title>Draft genome sequence of Dictyobacter sp. Uno17.</title>
        <authorList>
            <person name="Wang C.M."/>
            <person name="Zheng Y."/>
            <person name="Sakai Y."/>
            <person name="Abe K."/>
            <person name="Yokota A."/>
            <person name="Yabe S."/>
        </authorList>
    </citation>
    <scope>NUCLEOTIDE SEQUENCE [LARGE SCALE GENOMIC DNA]</scope>
    <source>
        <strain evidence="1 2">Uno17</strain>
    </source>
</reference>
<name>A0A5A5THU4_9CHLR</name>
<sequence>MMTNARQNDAVEQREACQQAQKMTATCEQFHVTVDPIDWEQFGMRAPVKVNNIEIASLLDLYQRESDEILRRVQIKLFEHAALKAVQAPAGTKALIWSPVDVVKPQEFLNLWIITLETDQRIPIIETISNGKRVYEYYNYTLNENDAQSLAKLFGPAKEGEYAVGEQVTIQERERAYTGKVIYIIAPGKATVNRKHTSRGYHTIAGTAYTNDMASRYLIDCGDGFPHIVNQSQVSR</sequence>
<dbReference type="EMBL" id="BIXY01000097">
    <property type="protein sequence ID" value="GCF11161.1"/>
    <property type="molecule type" value="Genomic_DNA"/>
</dbReference>
<evidence type="ECO:0000313" key="2">
    <source>
        <dbReference type="Proteomes" id="UP000322530"/>
    </source>
</evidence>
<evidence type="ECO:0000313" key="1">
    <source>
        <dbReference type="EMBL" id="GCF11161.1"/>
    </source>
</evidence>
<dbReference type="RefSeq" id="WP_149404007.1">
    <property type="nucleotide sequence ID" value="NZ_BIXY01000097.1"/>
</dbReference>
<proteinExistence type="predicted"/>
<protein>
    <submittedName>
        <fullName evidence="1">Uncharacterized protein</fullName>
    </submittedName>
</protein>
<organism evidence="1 2">
    <name type="scientific">Dictyobacter arantiisoli</name>
    <dbReference type="NCBI Taxonomy" id="2014874"/>
    <lineage>
        <taxon>Bacteria</taxon>
        <taxon>Bacillati</taxon>
        <taxon>Chloroflexota</taxon>
        <taxon>Ktedonobacteria</taxon>
        <taxon>Ktedonobacterales</taxon>
        <taxon>Dictyobacteraceae</taxon>
        <taxon>Dictyobacter</taxon>
    </lineage>
</organism>
<gene>
    <name evidence="1" type="ORF">KDI_47250</name>
</gene>
<dbReference type="Proteomes" id="UP000322530">
    <property type="component" value="Unassembled WGS sequence"/>
</dbReference>